<sequence length="94" mass="10178">MSHHLLQKELESYLWDAATLLRGLIDASDYSSTSSRCSSSSVSRMSGMRTTAKPSRTPRTKAMRQPPPTTVSRFPKALIGKAPAMPHAMSAGPC</sequence>
<dbReference type="GO" id="GO:0009307">
    <property type="term" value="P:DNA restriction-modification system"/>
    <property type="evidence" value="ECO:0007669"/>
    <property type="project" value="UniProtKB-KW"/>
</dbReference>
<evidence type="ECO:0000256" key="3">
    <source>
        <dbReference type="SAM" id="MobiDB-lite"/>
    </source>
</evidence>
<protein>
    <submittedName>
        <fullName evidence="4">Uncharacterized protein</fullName>
    </submittedName>
</protein>
<evidence type="ECO:0000313" key="4">
    <source>
        <dbReference type="EMBL" id="ESZ89424.1"/>
    </source>
</evidence>
<keyword evidence="5" id="KW-1185">Reference proteome</keyword>
<name>V7HV25_9GAMM</name>
<dbReference type="EMBL" id="AAOA02000001">
    <property type="protein sequence ID" value="ESZ89424.1"/>
    <property type="molecule type" value="Genomic_DNA"/>
</dbReference>
<gene>
    <name evidence="4" type="ORF">KT71_002340</name>
</gene>
<reference evidence="4 5" key="1">
    <citation type="journal article" date="2007" name="Proc. Natl. Acad. Sci. U.S.A.">
        <title>Characterization of a marine gammaproteobacterium capable of aerobic anoxygenic photosynthesis.</title>
        <authorList>
            <person name="Fuchs B.M."/>
            <person name="Spring S."/>
            <person name="Teeling H."/>
            <person name="Quast C."/>
            <person name="Wulf J."/>
            <person name="Schattenhofer M."/>
            <person name="Yan S."/>
            <person name="Ferriera S."/>
            <person name="Johnson J."/>
            <person name="Glockner F.O."/>
            <person name="Amann R."/>
        </authorList>
    </citation>
    <scope>NUCLEOTIDE SEQUENCE [LARGE SCALE GENOMIC DNA]</scope>
    <source>
        <strain evidence="4">KT71</strain>
    </source>
</reference>
<feature type="compositionally biased region" description="Low complexity" evidence="3">
    <location>
        <begin position="29"/>
        <end position="46"/>
    </location>
</feature>
<proteinExistence type="inferred from homology"/>
<organism evidence="4 5">
    <name type="scientific">Congregibacter litoralis KT71</name>
    <dbReference type="NCBI Taxonomy" id="314285"/>
    <lineage>
        <taxon>Bacteria</taxon>
        <taxon>Pseudomonadati</taxon>
        <taxon>Pseudomonadota</taxon>
        <taxon>Gammaproteobacteria</taxon>
        <taxon>Cellvibrionales</taxon>
        <taxon>Halieaceae</taxon>
        <taxon>Congregibacter</taxon>
    </lineage>
</organism>
<reference evidence="4 5" key="2">
    <citation type="journal article" date="2009" name="PLoS ONE">
        <title>The photosynthetic apparatus and its regulation in the aerobic gammaproteobacterium Congregibacter litoralis gen. nov., sp. nov.</title>
        <authorList>
            <person name="Spring S."/>
            <person name="Lunsdorf H."/>
            <person name="Fuchs B.M."/>
            <person name="Tindall B.J."/>
        </authorList>
    </citation>
    <scope>NUCLEOTIDE SEQUENCE [LARGE SCALE GENOMIC DNA]</scope>
    <source>
        <strain evidence="4">KT71</strain>
    </source>
</reference>
<comment type="caution">
    <text evidence="4">The sequence shown here is derived from an EMBL/GenBank/DDBJ whole genome shotgun (WGS) entry which is preliminary data.</text>
</comment>
<keyword evidence="2" id="KW-0680">Restriction system</keyword>
<dbReference type="InterPro" id="IPR038333">
    <property type="entry name" value="T1MK-like_N_sf"/>
</dbReference>
<evidence type="ECO:0000313" key="5">
    <source>
        <dbReference type="Proteomes" id="UP000019205"/>
    </source>
</evidence>
<feature type="region of interest" description="Disordered" evidence="3">
    <location>
        <begin position="29"/>
        <end position="75"/>
    </location>
</feature>
<dbReference type="HOGENOM" id="CLU_2381243_0_0_6"/>
<evidence type="ECO:0000256" key="1">
    <source>
        <dbReference type="ARBA" id="ARBA00006594"/>
    </source>
</evidence>
<dbReference type="Gene3D" id="1.20.1260.30">
    <property type="match status" value="1"/>
</dbReference>
<dbReference type="AlphaFoldDB" id="V7HV25"/>
<dbReference type="STRING" id="314285.KT71_002340"/>
<dbReference type="Proteomes" id="UP000019205">
    <property type="component" value="Chromosome"/>
</dbReference>
<evidence type="ECO:0000256" key="2">
    <source>
        <dbReference type="ARBA" id="ARBA00022747"/>
    </source>
</evidence>
<comment type="similarity">
    <text evidence="1">Belongs to the N(4)/N(6)-methyltransferase family.</text>
</comment>
<accession>V7HV25</accession>